<sequence>MDQILEISVNTDVSSEAVRLERGLSQYEIEKSLGELVGKSRVERNFVIREQIFGKYKEINGDPPNIVSRDVFLTRYPPPEVVASRIAPALSRFCDEQEERIVQIPDLAERERQGYRLAAASYYLGILGHQFSDGNGQTNRSVSMSYIRQFCPSRDGHYLPIKYSKEWGEGKSMGGFSHFVLEDAGEVIPVDIKEEDFELYKVMKVGYRQISDAISKDVDEAANQGRVGDFVNIRQGRLVEYVDRLVSAGVDPEMFKELDLSYDAYRIRAEVTHLLLEKYPHGYFGPDTNYGQVKANTVIALTDTDEGKRAMDEYIRYGTKALAQFQTQTGREDVSKIYERSSRALEVIETEFDRLLRTEDEETHKRKYESARSRSVE</sequence>
<comment type="caution">
    <text evidence="1">The sequence shown here is derived from an EMBL/GenBank/DDBJ whole genome shotgun (WGS) entry which is preliminary data.</text>
</comment>
<protein>
    <recommendedName>
        <fullName evidence="3">Fido domain-containing protein</fullName>
    </recommendedName>
</protein>
<organism evidence="1 2">
    <name type="scientific">Candidatus Amesbacteria bacterium RIFOXYB1_FULL_44_23</name>
    <dbReference type="NCBI Taxonomy" id="1797263"/>
    <lineage>
        <taxon>Bacteria</taxon>
        <taxon>Candidatus Amesiibacteriota</taxon>
    </lineage>
</organism>
<dbReference type="Proteomes" id="UP000176424">
    <property type="component" value="Unassembled WGS sequence"/>
</dbReference>
<dbReference type="STRING" id="1797263.A2397_01810"/>
<evidence type="ECO:0000313" key="2">
    <source>
        <dbReference type="Proteomes" id="UP000176424"/>
    </source>
</evidence>
<gene>
    <name evidence="1" type="ORF">A2397_01810</name>
</gene>
<accession>A0A1F4ZTR1</accession>
<evidence type="ECO:0008006" key="3">
    <source>
        <dbReference type="Google" id="ProtNLM"/>
    </source>
</evidence>
<reference evidence="1 2" key="1">
    <citation type="journal article" date="2016" name="Nat. Commun.">
        <title>Thousands of microbial genomes shed light on interconnected biogeochemical processes in an aquifer system.</title>
        <authorList>
            <person name="Anantharaman K."/>
            <person name="Brown C.T."/>
            <person name="Hug L.A."/>
            <person name="Sharon I."/>
            <person name="Castelle C.J."/>
            <person name="Probst A.J."/>
            <person name="Thomas B.C."/>
            <person name="Singh A."/>
            <person name="Wilkins M.J."/>
            <person name="Karaoz U."/>
            <person name="Brodie E.L."/>
            <person name="Williams K.H."/>
            <person name="Hubbard S.S."/>
            <person name="Banfield J.F."/>
        </authorList>
    </citation>
    <scope>NUCLEOTIDE SEQUENCE [LARGE SCALE GENOMIC DNA]</scope>
</reference>
<name>A0A1F4ZTR1_9BACT</name>
<evidence type="ECO:0000313" key="1">
    <source>
        <dbReference type="EMBL" id="OGD09782.1"/>
    </source>
</evidence>
<proteinExistence type="predicted"/>
<dbReference type="AlphaFoldDB" id="A0A1F4ZTR1"/>
<dbReference type="EMBL" id="MEXR01000023">
    <property type="protein sequence ID" value="OGD09782.1"/>
    <property type="molecule type" value="Genomic_DNA"/>
</dbReference>